<dbReference type="RefSeq" id="WP_274734458.1">
    <property type="nucleotide sequence ID" value="NZ_CAMXYX010000029.1"/>
</dbReference>
<dbReference type="PANTHER" id="PTHR32182">
    <property type="entry name" value="DNA REPLICATION AND REPAIR PROTEIN RECF"/>
    <property type="match status" value="1"/>
</dbReference>
<feature type="region of interest" description="Disordered" evidence="3">
    <location>
        <begin position="45"/>
        <end position="64"/>
    </location>
</feature>
<dbReference type="GeneID" id="83609157"/>
<keyword evidence="2" id="KW-0175">Coiled coil</keyword>
<feature type="domain" description="Protein CR006 P-loop" evidence="4">
    <location>
        <begin position="384"/>
        <end position="689"/>
    </location>
</feature>
<dbReference type="SUPFAM" id="SSF52540">
    <property type="entry name" value="P-loop containing nucleoside triphosphate hydrolases"/>
    <property type="match status" value="1"/>
</dbReference>
<feature type="compositionally biased region" description="Acidic residues" evidence="3">
    <location>
        <begin position="45"/>
        <end position="58"/>
    </location>
</feature>
<proteinExistence type="predicted"/>
<dbReference type="Proteomes" id="UP001219297">
    <property type="component" value="Unassembled WGS sequence"/>
</dbReference>
<evidence type="ECO:0000313" key="6">
    <source>
        <dbReference type="Proteomes" id="UP001219297"/>
    </source>
</evidence>
<dbReference type="CDD" id="cd00267">
    <property type="entry name" value="ABC_ATPase"/>
    <property type="match status" value="1"/>
</dbReference>
<evidence type="ECO:0000259" key="4">
    <source>
        <dbReference type="Pfam" id="PF13166"/>
    </source>
</evidence>
<organism evidence="5 6">
    <name type="scientific">Actinotignum sanguinis</name>
    <dbReference type="NCBI Taxonomy" id="1445614"/>
    <lineage>
        <taxon>Bacteria</taxon>
        <taxon>Bacillati</taxon>
        <taxon>Actinomycetota</taxon>
        <taxon>Actinomycetes</taxon>
        <taxon>Actinomycetales</taxon>
        <taxon>Actinomycetaceae</taxon>
        <taxon>Actinotignum</taxon>
    </lineage>
</organism>
<accession>A0ABT5V6Z8</accession>
<dbReference type="EMBL" id="JARBHI010000014">
    <property type="protein sequence ID" value="MDE1656743.1"/>
    <property type="molecule type" value="Genomic_DNA"/>
</dbReference>
<evidence type="ECO:0000256" key="2">
    <source>
        <dbReference type="SAM" id="Coils"/>
    </source>
</evidence>
<keyword evidence="6" id="KW-1185">Reference proteome</keyword>
<keyword evidence="1" id="KW-0742">SOS response</keyword>
<dbReference type="PANTHER" id="PTHR32182:SF22">
    <property type="entry name" value="ATP-DEPENDENT ENDONUCLEASE, OLD FAMILY-RELATED"/>
    <property type="match status" value="1"/>
</dbReference>
<dbReference type="InterPro" id="IPR027417">
    <property type="entry name" value="P-loop_NTPase"/>
</dbReference>
<dbReference type="InterPro" id="IPR026866">
    <property type="entry name" value="CR006_AAA"/>
</dbReference>
<gene>
    <name evidence="5" type="ORF">PWJ81_06640</name>
</gene>
<keyword evidence="1" id="KW-0227">DNA damage</keyword>
<feature type="coiled-coil region" evidence="2">
    <location>
        <begin position="727"/>
        <end position="754"/>
    </location>
</feature>
<protein>
    <submittedName>
        <fullName evidence="5">AAA family ATPase</fullName>
    </submittedName>
</protein>
<dbReference type="Gene3D" id="3.40.50.300">
    <property type="entry name" value="P-loop containing nucleotide triphosphate hydrolases"/>
    <property type="match status" value="2"/>
</dbReference>
<dbReference type="Pfam" id="PF13166">
    <property type="entry name" value="AAA_13"/>
    <property type="match status" value="1"/>
</dbReference>
<name>A0ABT5V6Z8_9ACTO</name>
<evidence type="ECO:0000256" key="3">
    <source>
        <dbReference type="SAM" id="MobiDB-lite"/>
    </source>
</evidence>
<evidence type="ECO:0000256" key="1">
    <source>
        <dbReference type="ARBA" id="ARBA00023236"/>
    </source>
</evidence>
<sequence>MTAYEDVVDWASEIPWWQQRILARIDAGEVLDERDYEEIARELVDEEFDPSQSDEEFDPSQSNGWLPEYAGRKEIIDESVRLVAVRYLKNVNRLAPNQELTFEPDGLTVIFGNNGSGKSGYARVIRSMVRARYRTEILPNVFDEDSGPQSGQVVFMVGTAEREAQLGQQPDRDLARVAFYDARCGDTYLTSEAKISYRPRAVQLLEELASVCSGVRRVIDKWRREVRSPGLLPQVNAQSAGAKFLNELSADTGIDEIKTVTLCPADITEQLEKQADNVVQIRASNPGSEKRRLSEEADAFKILSDHLDMLNQQVGEKAQTELEKLVEQLTTAQKASDLASCGTFADEPLPEVGSDVWKALWRAAESYSKLVYPDHEFPHTGEGAVCVLCQQPLGVDATDRFERFQRFVIDAAALKLDESQRQINSFYECLEEVNFEPPDVSRAIVTLKQDKEFDQGSFSMILEALKERKSALFKGEKSESVDVMTTVTSLREKAELRRQRADNLDVEGFKKLLGEAEAEEQRLRDQIAMRDGRDLIEQEVARLRRAAALEKKYPETSTRSITDKVAQLTRAYVTKEVSECFVREAARFGIEQVAFTTRGHEGVLLHKPVFVNARKDSKLENVLSEGEQTALGFAGFLTEAHFDISKSALVFDDPVSSLDHMNRELVAEAIVELARDRQVIVFTHDIAFTACLYKAAGELKVPFGTRGVERRRKMGPGYTTDHHPWSAKNAGQRINTLRQEIARLREIEEGMQQSEYLREVESIAGHMSQTWERIISQVIAEPLVDYRSLEVRVRNLRLVGRITEADVENYDNSYSRISKWASRHDPHPELNYVAPTVDELSAEIDVMADWLKRLKKYQS</sequence>
<comment type="caution">
    <text evidence="5">The sequence shown here is derived from an EMBL/GenBank/DDBJ whole genome shotgun (WGS) entry which is preliminary data.</text>
</comment>
<reference evidence="5 6" key="1">
    <citation type="submission" date="2023-02" db="EMBL/GenBank/DDBJ databases">
        <title>Defining the Infant Male Urobiome and Moving Towards Mechanisms in Urobiome Research.</title>
        <authorList>
            <person name="Reasoner S."/>
            <person name="Flores V."/>
            <person name="Van Horn G."/>
            <person name="Morales G."/>
            <person name="Peard L."/>
            <person name="Abelson B."/>
            <person name="Manuel C."/>
            <person name="Lee J."/>
            <person name="Baker B."/>
            <person name="Williams T."/>
            <person name="Schmitz J."/>
            <person name="Clayton D."/>
            <person name="Hadjifrangiskou M."/>
        </authorList>
    </citation>
    <scope>NUCLEOTIDE SEQUENCE [LARGE SCALE GENOMIC DNA]</scope>
    <source>
        <strain evidence="5 6">AS1053</strain>
    </source>
</reference>
<evidence type="ECO:0000313" key="5">
    <source>
        <dbReference type="EMBL" id="MDE1656743.1"/>
    </source>
</evidence>